<evidence type="ECO:0000256" key="2">
    <source>
        <dbReference type="ARBA" id="ARBA00022692"/>
    </source>
</evidence>
<dbReference type="GO" id="GO:0046873">
    <property type="term" value="F:metal ion transmembrane transporter activity"/>
    <property type="evidence" value="ECO:0007669"/>
    <property type="project" value="InterPro"/>
</dbReference>
<dbReference type="PATRIC" id="fig|555500.3.peg.2766"/>
<protein>
    <submittedName>
        <fullName evidence="6">Zinc/iron permease</fullName>
    </submittedName>
</protein>
<feature type="transmembrane region" description="Helical" evidence="5">
    <location>
        <begin position="98"/>
        <end position="115"/>
    </location>
</feature>
<evidence type="ECO:0000256" key="5">
    <source>
        <dbReference type="SAM" id="Phobius"/>
    </source>
</evidence>
<dbReference type="OrthoDB" id="654481at2"/>
<dbReference type="Proteomes" id="UP000007364">
    <property type="component" value="Unassembled WGS sequence"/>
</dbReference>
<dbReference type="eggNOG" id="COG0428">
    <property type="taxonomic scope" value="Bacteria"/>
</dbReference>
<feature type="transmembrane region" description="Helical" evidence="5">
    <location>
        <begin position="121"/>
        <end position="141"/>
    </location>
</feature>
<sequence length="224" mass="25689">MLNYLLPILAVLAGYIFVVVFKFKKHHTLKLFLAFSGAFLLSITVFTLLPELYYHNTEKHIGMFIMLGILLQVFLEFFSKGAEHGHMHHDEKLKTFPWLLFISLSIHSILEGIPIHNHHSLLWGIIIHKVPVAIILSTFFLNADIDRYKSSLFLILFALMTPLGSYLSGTFEFIEDYYFEISAVVVGIFLHISTVILFESSEGHRFNLRKLIVIILGTLCACFI</sequence>
<dbReference type="GO" id="GO:0016020">
    <property type="term" value="C:membrane"/>
    <property type="evidence" value="ECO:0007669"/>
    <property type="project" value="UniProtKB-SubCell"/>
</dbReference>
<keyword evidence="4 5" id="KW-0472">Membrane</keyword>
<evidence type="ECO:0000313" key="6">
    <source>
        <dbReference type="EMBL" id="EKF54245.1"/>
    </source>
</evidence>
<dbReference type="EMBL" id="AMSG01000027">
    <property type="protein sequence ID" value="EKF54245.1"/>
    <property type="molecule type" value="Genomic_DNA"/>
</dbReference>
<organism evidence="6 7">
    <name type="scientific">Galbibacter marinus</name>
    <dbReference type="NCBI Taxonomy" id="555500"/>
    <lineage>
        <taxon>Bacteria</taxon>
        <taxon>Pseudomonadati</taxon>
        <taxon>Bacteroidota</taxon>
        <taxon>Flavobacteriia</taxon>
        <taxon>Flavobacteriales</taxon>
        <taxon>Flavobacteriaceae</taxon>
        <taxon>Galbibacter</taxon>
    </lineage>
</organism>
<feature type="transmembrane region" description="Helical" evidence="5">
    <location>
        <begin position="61"/>
        <end position="78"/>
    </location>
</feature>
<name>K2PP16_9FLAO</name>
<keyword evidence="2 5" id="KW-0812">Transmembrane</keyword>
<keyword evidence="7" id="KW-1185">Reference proteome</keyword>
<dbReference type="AlphaFoldDB" id="K2PP16"/>
<feature type="transmembrane region" description="Helical" evidence="5">
    <location>
        <begin position="31"/>
        <end position="49"/>
    </location>
</feature>
<comment type="caution">
    <text evidence="6">The sequence shown here is derived from an EMBL/GenBank/DDBJ whole genome shotgun (WGS) entry which is preliminary data.</text>
</comment>
<keyword evidence="3 5" id="KW-1133">Transmembrane helix</keyword>
<accession>K2PP16</accession>
<evidence type="ECO:0000313" key="7">
    <source>
        <dbReference type="Proteomes" id="UP000007364"/>
    </source>
</evidence>
<feature type="transmembrane region" description="Helical" evidence="5">
    <location>
        <begin position="177"/>
        <end position="198"/>
    </location>
</feature>
<evidence type="ECO:0000256" key="4">
    <source>
        <dbReference type="ARBA" id="ARBA00023136"/>
    </source>
</evidence>
<evidence type="ECO:0000256" key="3">
    <source>
        <dbReference type="ARBA" id="ARBA00022989"/>
    </source>
</evidence>
<gene>
    <name evidence="6" type="ORF">I215_13437</name>
</gene>
<proteinExistence type="predicted"/>
<feature type="transmembrane region" description="Helical" evidence="5">
    <location>
        <begin position="153"/>
        <end position="171"/>
    </location>
</feature>
<comment type="subcellular location">
    <subcellularLocation>
        <location evidence="1">Membrane</location>
        <topology evidence="1">Multi-pass membrane protein</topology>
    </subcellularLocation>
</comment>
<evidence type="ECO:0000256" key="1">
    <source>
        <dbReference type="ARBA" id="ARBA00004141"/>
    </source>
</evidence>
<reference evidence="6 7" key="1">
    <citation type="journal article" date="2012" name="J. Bacteriol.">
        <title>Genome Sequence of Galbibacter marinum Type Strain ck-I2-15.</title>
        <authorList>
            <person name="Lai Q."/>
            <person name="Li C."/>
            <person name="Shao Z."/>
        </authorList>
    </citation>
    <scope>NUCLEOTIDE SEQUENCE [LARGE SCALE GENOMIC DNA]</scope>
    <source>
        <strain evidence="7">ck-I2-15</strain>
    </source>
</reference>
<dbReference type="RefSeq" id="WP_008992525.1">
    <property type="nucleotide sequence ID" value="NZ_AMSG01000027.1"/>
</dbReference>
<dbReference type="Pfam" id="PF02535">
    <property type="entry name" value="Zip"/>
    <property type="match status" value="1"/>
</dbReference>
<feature type="transmembrane region" description="Helical" evidence="5">
    <location>
        <begin position="6"/>
        <end position="24"/>
    </location>
</feature>
<dbReference type="STRING" id="555500.I215_13437"/>
<dbReference type="InterPro" id="IPR003689">
    <property type="entry name" value="ZIP"/>
</dbReference>